<evidence type="ECO:0000256" key="3">
    <source>
        <dbReference type="ARBA" id="ARBA00022801"/>
    </source>
</evidence>
<organism evidence="7 8">
    <name type="scientific">Chryseobacterium taklimakanense</name>
    <dbReference type="NCBI Taxonomy" id="536441"/>
    <lineage>
        <taxon>Bacteria</taxon>
        <taxon>Pseudomonadati</taxon>
        <taxon>Bacteroidota</taxon>
        <taxon>Flavobacteriia</taxon>
        <taxon>Flavobacteriales</taxon>
        <taxon>Weeksellaceae</taxon>
        <taxon>Chryseobacterium group</taxon>
        <taxon>Chryseobacterium</taxon>
    </lineage>
</organism>
<dbReference type="GO" id="GO:0006508">
    <property type="term" value="P:proteolysis"/>
    <property type="evidence" value="ECO:0007669"/>
    <property type="project" value="UniProtKB-KW"/>
</dbReference>
<evidence type="ECO:0000259" key="6">
    <source>
        <dbReference type="Pfam" id="PF14464"/>
    </source>
</evidence>
<dbReference type="KEGG" id="ctak:4412677_00410"/>
<dbReference type="AlphaFoldDB" id="A0A239WP09"/>
<keyword evidence="5" id="KW-0482">Metalloprotease</keyword>
<dbReference type="Pfam" id="PF14464">
    <property type="entry name" value="Prok-JAB"/>
    <property type="match status" value="1"/>
</dbReference>
<dbReference type="Gene3D" id="3.40.140.10">
    <property type="entry name" value="Cytidine Deaminase, domain 2"/>
    <property type="match status" value="1"/>
</dbReference>
<dbReference type="GO" id="GO:0008237">
    <property type="term" value="F:metallopeptidase activity"/>
    <property type="evidence" value="ECO:0007669"/>
    <property type="project" value="UniProtKB-KW"/>
</dbReference>
<reference evidence="7 8" key="1">
    <citation type="submission" date="2017-06" db="EMBL/GenBank/DDBJ databases">
        <authorList>
            <consortium name="Pathogen Informatics"/>
        </authorList>
    </citation>
    <scope>NUCLEOTIDE SEQUENCE [LARGE SCALE GENOMIC DNA]</scope>
    <source>
        <strain evidence="7 8">NCTC13490</strain>
    </source>
</reference>
<sequence>MIFEYNNIRISISQTVIDGLNNFKQTGKKLEAGGVLMGSIFHDRIEILRISIPTPFDKSNRYGFVRDKRSAKIFIDYEFVNSKGKIIYLGEWHSHPEDYPTPSSQDIKMIREQYNENVFDEKFLLMLILGRKDIYLSIFDGKEIHQLVIL</sequence>
<feature type="domain" description="JAB" evidence="6">
    <location>
        <begin position="24"/>
        <end position="128"/>
    </location>
</feature>
<dbReference type="InterPro" id="IPR028090">
    <property type="entry name" value="JAB_dom_prok"/>
</dbReference>
<dbReference type="SUPFAM" id="SSF102712">
    <property type="entry name" value="JAB1/MPN domain"/>
    <property type="match status" value="1"/>
</dbReference>
<evidence type="ECO:0000256" key="5">
    <source>
        <dbReference type="ARBA" id="ARBA00023049"/>
    </source>
</evidence>
<name>A0A239WP09_9FLAO</name>
<accession>A0A239WP09</accession>
<proteinExistence type="predicted"/>
<dbReference type="RefSeq" id="WP_095069914.1">
    <property type="nucleotide sequence ID" value="NZ_LT906465.1"/>
</dbReference>
<evidence type="ECO:0000256" key="4">
    <source>
        <dbReference type="ARBA" id="ARBA00022833"/>
    </source>
</evidence>
<gene>
    <name evidence="7" type="ORF">SAMEA4412677_00410</name>
</gene>
<protein>
    <recommendedName>
        <fullName evidence="6">JAB domain-containing protein</fullName>
    </recommendedName>
</protein>
<evidence type="ECO:0000313" key="7">
    <source>
        <dbReference type="EMBL" id="SNV35354.1"/>
    </source>
</evidence>
<keyword evidence="4" id="KW-0862">Zinc</keyword>
<evidence type="ECO:0000256" key="2">
    <source>
        <dbReference type="ARBA" id="ARBA00022723"/>
    </source>
</evidence>
<keyword evidence="2" id="KW-0479">Metal-binding</keyword>
<evidence type="ECO:0000256" key="1">
    <source>
        <dbReference type="ARBA" id="ARBA00022670"/>
    </source>
</evidence>
<keyword evidence="1" id="KW-0645">Protease</keyword>
<evidence type="ECO:0000313" key="8">
    <source>
        <dbReference type="Proteomes" id="UP000215196"/>
    </source>
</evidence>
<dbReference type="EMBL" id="LT906465">
    <property type="protein sequence ID" value="SNV35354.1"/>
    <property type="molecule type" value="Genomic_DNA"/>
</dbReference>
<dbReference type="GO" id="GO:0046872">
    <property type="term" value="F:metal ion binding"/>
    <property type="evidence" value="ECO:0007669"/>
    <property type="project" value="UniProtKB-KW"/>
</dbReference>
<keyword evidence="3" id="KW-0378">Hydrolase</keyword>
<dbReference type="Proteomes" id="UP000215196">
    <property type="component" value="Chromosome 1"/>
</dbReference>
<keyword evidence="8" id="KW-1185">Reference proteome</keyword>